<evidence type="ECO:0000256" key="9">
    <source>
        <dbReference type="ARBA" id="ARBA00022840"/>
    </source>
</evidence>
<comment type="caution">
    <text evidence="10">Lacks conserved residue(s) required for the propagation of feature annotation.</text>
</comment>
<feature type="binding site" evidence="10">
    <location>
        <position position="186"/>
    </location>
    <ligand>
        <name>L-citrulline</name>
        <dbReference type="ChEBI" id="CHEBI:57743"/>
    </ligand>
</feature>
<feature type="domain" description="Arginosuccinate synthase C-terminal" evidence="12">
    <location>
        <begin position="176"/>
        <end position="393"/>
    </location>
</feature>
<dbReference type="Proteomes" id="UP000501926">
    <property type="component" value="Chromosome"/>
</dbReference>
<proteinExistence type="inferred from homology"/>
<dbReference type="Pfam" id="PF00764">
    <property type="entry name" value="Arginosuc_synth"/>
    <property type="match status" value="1"/>
</dbReference>
<feature type="binding site" evidence="10">
    <location>
        <position position="129"/>
    </location>
    <ligand>
        <name>L-citrulline</name>
        <dbReference type="ChEBI" id="CHEBI:57743"/>
    </ligand>
</feature>
<keyword evidence="9 10" id="KW-0067">ATP-binding</keyword>
<evidence type="ECO:0000256" key="3">
    <source>
        <dbReference type="ARBA" id="ARBA00012286"/>
    </source>
</evidence>
<dbReference type="InterPro" id="IPR024074">
    <property type="entry name" value="AS_cat/multimer_dom_body"/>
</dbReference>
<evidence type="ECO:0000256" key="7">
    <source>
        <dbReference type="ARBA" id="ARBA00022605"/>
    </source>
</evidence>
<comment type="subunit">
    <text evidence="2 10">Homotetramer.</text>
</comment>
<dbReference type="FunFam" id="3.40.50.620:FF:000038">
    <property type="entry name" value="Argininosuccinate synthase"/>
    <property type="match status" value="1"/>
</dbReference>
<dbReference type="InterPro" id="IPR048267">
    <property type="entry name" value="Arginosuc_syn_N"/>
</dbReference>
<dbReference type="InterPro" id="IPR023434">
    <property type="entry name" value="Arginosuc_synth_type_1_subfam"/>
</dbReference>
<dbReference type="KEGG" id="kst:KSMBR1_1083"/>
<feature type="binding site" evidence="10">
    <location>
        <position position="125"/>
    </location>
    <ligand>
        <name>L-aspartate</name>
        <dbReference type="ChEBI" id="CHEBI:29991"/>
    </ligand>
</feature>
<dbReference type="EMBL" id="CP049055">
    <property type="protein sequence ID" value="QII10824.1"/>
    <property type="molecule type" value="Genomic_DNA"/>
</dbReference>
<comment type="similarity">
    <text evidence="10">Belongs to the argininosuccinate synthase family. Type 1 subfamily.</text>
</comment>
<accession>Q1Q1A9</accession>
<comment type="pathway">
    <text evidence="1 10">Amino-acid biosynthesis; L-arginine biosynthesis; L-arginine from L-ornithine and carbamoyl phosphate: step 2/3.</text>
</comment>
<organism evidence="13">
    <name type="scientific">Kuenenia stuttgartiensis</name>
    <dbReference type="NCBI Taxonomy" id="174633"/>
    <lineage>
        <taxon>Bacteria</taxon>
        <taxon>Pseudomonadati</taxon>
        <taxon>Planctomycetota</taxon>
        <taxon>Candidatus Brocadiia</taxon>
        <taxon>Candidatus Brocadiales</taxon>
        <taxon>Candidatus Brocadiaceae</taxon>
        <taxon>Candidatus Kuenenia</taxon>
    </lineage>
</organism>
<feature type="binding site" evidence="10">
    <location>
        <position position="119"/>
    </location>
    <ligand>
        <name>ATP</name>
        <dbReference type="ChEBI" id="CHEBI:30616"/>
    </ligand>
</feature>
<feature type="binding site" evidence="10">
    <location>
        <position position="121"/>
    </location>
    <ligand>
        <name>L-aspartate</name>
        <dbReference type="ChEBI" id="CHEBI:29991"/>
    </ligand>
</feature>
<keyword evidence="16" id="KW-1185">Reference proteome</keyword>
<reference evidence="14 17" key="5">
    <citation type="submission" date="2020-02" db="EMBL/GenBank/DDBJ databases">
        <title>Newly sequenced genome of strain CSTR1 showed variability in Candidatus Kuenenia stuttgartiensis genomes.</title>
        <authorList>
            <person name="Ding C."/>
            <person name="Adrian L."/>
        </authorList>
    </citation>
    <scope>NUCLEOTIDE SEQUENCE [LARGE SCALE GENOMIC DNA]</scope>
    <source>
        <strain evidence="14 17">CSTR1</strain>
    </source>
</reference>
<dbReference type="CDD" id="cd01999">
    <property type="entry name" value="ASS"/>
    <property type="match status" value="1"/>
</dbReference>
<dbReference type="Proteomes" id="UP000221734">
    <property type="component" value="Chromosome Kuenenia_stuttgartiensis_MBR1"/>
</dbReference>
<gene>
    <name evidence="10 13" type="primary">argG</name>
    <name evidence="14" type="ORF">KsCSTR_14450</name>
    <name evidence="15" type="ORF">KSMBR1_1083</name>
    <name evidence="13" type="ORF">kuste3041</name>
</gene>
<dbReference type="FunFam" id="3.90.1260.10:FF:000007">
    <property type="entry name" value="Argininosuccinate synthase"/>
    <property type="match status" value="1"/>
</dbReference>
<evidence type="ECO:0000313" key="17">
    <source>
        <dbReference type="Proteomes" id="UP000501926"/>
    </source>
</evidence>
<reference evidence="15" key="3">
    <citation type="submission" date="2017-10" db="EMBL/GenBank/DDBJ databases">
        <authorList>
            <person name="Banno H."/>
            <person name="Chua N.-H."/>
        </authorList>
    </citation>
    <scope>NUCLEOTIDE SEQUENCE [LARGE SCALE GENOMIC DNA]</scope>
    <source>
        <strain evidence="15">Kuenenia_mbr1_ru-nijmegen</strain>
    </source>
</reference>
<evidence type="ECO:0000256" key="2">
    <source>
        <dbReference type="ARBA" id="ARBA00011881"/>
    </source>
</evidence>
<dbReference type="InterPro" id="IPR048268">
    <property type="entry name" value="Arginosuc_syn_C"/>
</dbReference>
<comment type="subcellular location">
    <subcellularLocation>
        <location evidence="10">Cytoplasm</location>
    </subcellularLocation>
</comment>
<feature type="binding site" evidence="10">
    <location>
        <position position="125"/>
    </location>
    <ligand>
        <name>L-citrulline</name>
        <dbReference type="ChEBI" id="CHEBI:57743"/>
    </ligand>
</feature>
<dbReference type="NCBIfam" id="TIGR00032">
    <property type="entry name" value="argG"/>
    <property type="match status" value="1"/>
</dbReference>
<dbReference type="EMBL" id="LT934425">
    <property type="protein sequence ID" value="SOH03586.1"/>
    <property type="molecule type" value="Genomic_DNA"/>
</dbReference>
<evidence type="ECO:0000313" key="14">
    <source>
        <dbReference type="EMBL" id="QII10824.1"/>
    </source>
</evidence>
<reference evidence="13" key="1">
    <citation type="journal article" date="2006" name="Nature">
        <title>Deciphering the evolution and metabolism of an anammox bacterium from a community genome.</title>
        <authorList>
            <person name="Strous M."/>
            <person name="Pelletier E."/>
            <person name="Mangenot S."/>
            <person name="Rattei T."/>
            <person name="Lehner A."/>
            <person name="Taylor M.W."/>
            <person name="Horn M."/>
            <person name="Daims H."/>
            <person name="Bartol-Mavel D."/>
            <person name="Wincker P."/>
            <person name="Barbe V."/>
            <person name="Fonknechten N."/>
            <person name="Vallenet D."/>
            <person name="Segurens B."/>
            <person name="Schenowitz-Truong C."/>
            <person name="Medigue C."/>
            <person name="Collingro A."/>
            <person name="Snel B."/>
            <person name="Dutilh B.E."/>
            <person name="OpDenCamp H.J.M."/>
            <person name="vanDerDrift C."/>
            <person name="Cirpus I."/>
            <person name="vanDePas-Schoonen K.T."/>
            <person name="Harhangi H.R."/>
            <person name="vanNiftrik L."/>
            <person name="Schmid M."/>
            <person name="Keltjens J."/>
            <person name="vanDeVossenberg J."/>
            <person name="Kartal B."/>
            <person name="Meier H."/>
            <person name="Frishman D."/>
            <person name="Huynen M.A."/>
            <person name="Mewes H."/>
            <person name="Weissenbach J."/>
            <person name="Jetten M.S.M."/>
            <person name="Wagner M."/>
            <person name="LePaslier D."/>
        </authorList>
    </citation>
    <scope>NUCLEOTIDE SEQUENCE</scope>
</reference>
<dbReference type="UniPathway" id="UPA00068">
    <property type="reaction ID" value="UER00113"/>
</dbReference>
<dbReference type="EC" id="6.3.4.5" evidence="3 10"/>
<dbReference type="GO" id="GO:0006526">
    <property type="term" value="P:L-arginine biosynthetic process"/>
    <property type="evidence" value="ECO:0007669"/>
    <property type="project" value="UniProtKB-UniRule"/>
</dbReference>
<name>Q1Q1A9_KUEST</name>
<dbReference type="GO" id="GO:0000050">
    <property type="term" value="P:urea cycle"/>
    <property type="evidence" value="ECO:0007669"/>
    <property type="project" value="TreeGrafter"/>
</dbReference>
<keyword evidence="4 10" id="KW-0963">Cytoplasm</keyword>
<dbReference type="NCBIfam" id="NF001770">
    <property type="entry name" value="PRK00509.1"/>
    <property type="match status" value="1"/>
</dbReference>
<evidence type="ECO:0000256" key="1">
    <source>
        <dbReference type="ARBA" id="ARBA00004967"/>
    </source>
</evidence>
<evidence type="ECO:0000256" key="5">
    <source>
        <dbReference type="ARBA" id="ARBA00022571"/>
    </source>
</evidence>
<comment type="catalytic activity">
    <reaction evidence="10">
        <text>L-citrulline + L-aspartate + ATP = 2-(N(omega)-L-arginino)succinate + AMP + diphosphate + H(+)</text>
        <dbReference type="Rhea" id="RHEA:10932"/>
        <dbReference type="ChEBI" id="CHEBI:15378"/>
        <dbReference type="ChEBI" id="CHEBI:29991"/>
        <dbReference type="ChEBI" id="CHEBI:30616"/>
        <dbReference type="ChEBI" id="CHEBI:33019"/>
        <dbReference type="ChEBI" id="CHEBI:57472"/>
        <dbReference type="ChEBI" id="CHEBI:57743"/>
        <dbReference type="ChEBI" id="CHEBI:456215"/>
        <dbReference type="EC" id="6.3.4.5"/>
    </reaction>
</comment>
<evidence type="ECO:0000259" key="12">
    <source>
        <dbReference type="Pfam" id="PF20979"/>
    </source>
</evidence>
<dbReference type="GO" id="GO:0005524">
    <property type="term" value="F:ATP binding"/>
    <property type="evidence" value="ECO:0007669"/>
    <property type="project" value="UniProtKB-UniRule"/>
</dbReference>
<dbReference type="Pfam" id="PF20979">
    <property type="entry name" value="Arginosuc_syn_C"/>
    <property type="match status" value="1"/>
</dbReference>
<evidence type="ECO:0000259" key="11">
    <source>
        <dbReference type="Pfam" id="PF00764"/>
    </source>
</evidence>
<dbReference type="InterPro" id="IPR018223">
    <property type="entry name" value="Arginosuc_synth_CS"/>
</dbReference>
<dbReference type="Gene3D" id="1.20.5.470">
    <property type="entry name" value="Single helix bin"/>
    <property type="match status" value="1"/>
</dbReference>
<dbReference type="GO" id="GO:0000053">
    <property type="term" value="P:argininosuccinate metabolic process"/>
    <property type="evidence" value="ECO:0007669"/>
    <property type="project" value="TreeGrafter"/>
</dbReference>
<feature type="binding site" evidence="10">
    <location>
        <position position="89"/>
    </location>
    <ligand>
        <name>L-citrulline</name>
        <dbReference type="ChEBI" id="CHEBI:57743"/>
    </ligand>
</feature>
<evidence type="ECO:0000256" key="4">
    <source>
        <dbReference type="ARBA" id="ARBA00022490"/>
    </source>
</evidence>
<keyword evidence="8 10" id="KW-0547">Nucleotide-binding</keyword>
<feature type="binding site" evidence="10">
    <location>
        <position position="177"/>
    </location>
    <ligand>
        <name>L-citrulline</name>
        <dbReference type="ChEBI" id="CHEBI:57743"/>
    </ligand>
</feature>
<feature type="binding site" evidence="10">
    <location>
        <begin position="11"/>
        <end position="19"/>
    </location>
    <ligand>
        <name>ATP</name>
        <dbReference type="ChEBI" id="CHEBI:30616"/>
    </ligand>
</feature>
<evidence type="ECO:0000313" key="16">
    <source>
        <dbReference type="Proteomes" id="UP000221734"/>
    </source>
</evidence>
<dbReference type="InterPro" id="IPR014729">
    <property type="entry name" value="Rossmann-like_a/b/a_fold"/>
</dbReference>
<dbReference type="EMBL" id="CT573071">
    <property type="protein sequence ID" value="CAJ73796.1"/>
    <property type="molecule type" value="Genomic_DNA"/>
</dbReference>
<dbReference type="PROSITE" id="PS00564">
    <property type="entry name" value="ARGININOSUCCIN_SYN_1"/>
    <property type="match status" value="1"/>
</dbReference>
<dbReference type="PANTHER" id="PTHR11587">
    <property type="entry name" value="ARGININOSUCCINATE SYNTHASE"/>
    <property type="match status" value="1"/>
</dbReference>
<dbReference type="PANTHER" id="PTHR11587:SF2">
    <property type="entry name" value="ARGININOSUCCINATE SYNTHASE"/>
    <property type="match status" value="1"/>
</dbReference>
<feature type="binding site" evidence="10">
    <location>
        <position position="262"/>
    </location>
    <ligand>
        <name>L-citrulline</name>
        <dbReference type="ChEBI" id="CHEBI:57743"/>
    </ligand>
</feature>
<keyword evidence="7 10" id="KW-0028">Amino-acid biosynthesis</keyword>
<dbReference type="RefSeq" id="WP_099324393.1">
    <property type="nucleotide sequence ID" value="NZ_CP049055.1"/>
</dbReference>
<dbReference type="OrthoDB" id="9801641at2"/>
<dbReference type="SUPFAM" id="SSF69864">
    <property type="entry name" value="Argininosuccinate synthetase, C-terminal domain"/>
    <property type="match status" value="1"/>
</dbReference>
<evidence type="ECO:0000256" key="8">
    <source>
        <dbReference type="ARBA" id="ARBA00022741"/>
    </source>
</evidence>
<keyword evidence="5 10" id="KW-0055">Arginine biosynthesis</keyword>
<feature type="binding site" evidence="10">
    <location>
        <position position="274"/>
    </location>
    <ligand>
        <name>L-citrulline</name>
        <dbReference type="ChEBI" id="CHEBI:57743"/>
    </ligand>
</feature>
<dbReference type="GO" id="GO:0004055">
    <property type="term" value="F:argininosuccinate synthase activity"/>
    <property type="evidence" value="ECO:0007669"/>
    <property type="project" value="UniProtKB-UniRule"/>
</dbReference>
<dbReference type="HAMAP" id="MF_00005">
    <property type="entry name" value="Arg_succ_synth_type1"/>
    <property type="match status" value="1"/>
</dbReference>
<reference evidence="13" key="2">
    <citation type="submission" date="2006-01" db="EMBL/GenBank/DDBJ databases">
        <authorList>
            <person name="Genoscope"/>
        </authorList>
    </citation>
    <scope>NUCLEOTIDE SEQUENCE</scope>
</reference>
<reference evidence="16" key="4">
    <citation type="submission" date="2017-10" db="EMBL/GenBank/DDBJ databases">
        <authorList>
            <person name="Frank J."/>
        </authorList>
    </citation>
    <scope>NUCLEOTIDE SEQUENCE [LARGE SCALE GENOMIC DNA]</scope>
</reference>
<dbReference type="GO" id="GO:0005737">
    <property type="term" value="C:cytoplasm"/>
    <property type="evidence" value="ECO:0007669"/>
    <property type="project" value="UniProtKB-SubCell"/>
</dbReference>
<evidence type="ECO:0000313" key="13">
    <source>
        <dbReference type="EMBL" id="CAJ73796.1"/>
    </source>
</evidence>
<sequence length="420" mass="46414">MTKQRKKVVLAYSGGLDTSVAIKWIPEKYDMDVITVTVDLGAVKDLESIRQKALKIGAKKAIVVDAKDTFVKYFVMPALQAGALYEGVYPLATALGRPLIAKLLADAAEDEKADAVAHGCTGKGNDQVRLDVSLQVLNPRLQIIAPLREWKMSRDEEIQYAEEHGIHVEAKVNSPYSTDENLWGRSVECGVLEDPWMEPPADVYKWTRNIKDVPDEPAYIEIDFEKGIPIALNGKKTEGVALINTLNALGGEHGVGRIDHIENRLVGIKSREIYEAPAAIILHAAHKALEGMNMTKDALRFKEIVSSHYADLIYNGLWFSAFHQDLVAYVLSSQRIVNGTIRVKLSKGSCAVVGRKSPHALYSEELATYQKTDVFDHAASLGFIKIYGLPVKTQSQKQMNVLSGREALNLESIMPPKLLP</sequence>
<keyword evidence="6 10" id="KW-0436">Ligase</keyword>
<feature type="domain" description="Arginosuccinate synthase-like N-terminal" evidence="11">
    <location>
        <begin position="7"/>
        <end position="166"/>
    </location>
</feature>
<dbReference type="InterPro" id="IPR001518">
    <property type="entry name" value="Arginosuc_synth"/>
</dbReference>
<dbReference type="AlphaFoldDB" id="Q1Q1A9"/>
<evidence type="ECO:0000313" key="15">
    <source>
        <dbReference type="EMBL" id="SOH03586.1"/>
    </source>
</evidence>
<dbReference type="Gene3D" id="3.90.1260.10">
    <property type="entry name" value="Argininosuccinate synthetase, chain A, domain 2"/>
    <property type="match status" value="1"/>
</dbReference>
<evidence type="ECO:0000256" key="10">
    <source>
        <dbReference type="HAMAP-Rule" id="MF_00005"/>
    </source>
</evidence>
<dbReference type="Gene3D" id="3.40.50.620">
    <property type="entry name" value="HUPs"/>
    <property type="match status" value="1"/>
</dbReference>
<feature type="binding site" evidence="10">
    <location>
        <position position="126"/>
    </location>
    <ligand>
        <name>L-aspartate</name>
        <dbReference type="ChEBI" id="CHEBI:29991"/>
    </ligand>
</feature>
<evidence type="ECO:0000256" key="6">
    <source>
        <dbReference type="ARBA" id="ARBA00022598"/>
    </source>
</evidence>
<protein>
    <recommendedName>
        <fullName evidence="3 10">Argininosuccinate synthase</fullName>
        <ecNumber evidence="3 10">6.3.4.5</ecNumber>
    </recommendedName>
    <alternativeName>
        <fullName evidence="10">Citrulline--aspartate ligase</fullName>
    </alternativeName>
</protein>
<dbReference type="SUPFAM" id="SSF52402">
    <property type="entry name" value="Adenine nucleotide alpha hydrolases-like"/>
    <property type="match status" value="1"/>
</dbReference>